<organism evidence="1 2">
    <name type="scientific">Vigna unguiculata</name>
    <name type="common">Cowpea</name>
    <dbReference type="NCBI Taxonomy" id="3917"/>
    <lineage>
        <taxon>Eukaryota</taxon>
        <taxon>Viridiplantae</taxon>
        <taxon>Streptophyta</taxon>
        <taxon>Embryophyta</taxon>
        <taxon>Tracheophyta</taxon>
        <taxon>Spermatophyta</taxon>
        <taxon>Magnoliopsida</taxon>
        <taxon>eudicotyledons</taxon>
        <taxon>Gunneridae</taxon>
        <taxon>Pentapetalae</taxon>
        <taxon>rosids</taxon>
        <taxon>fabids</taxon>
        <taxon>Fabales</taxon>
        <taxon>Fabaceae</taxon>
        <taxon>Papilionoideae</taxon>
        <taxon>50 kb inversion clade</taxon>
        <taxon>NPAAA clade</taxon>
        <taxon>indigoferoid/millettioid clade</taxon>
        <taxon>Phaseoleae</taxon>
        <taxon>Vigna</taxon>
    </lineage>
</organism>
<protein>
    <submittedName>
        <fullName evidence="1">Uncharacterized protein</fullName>
    </submittedName>
</protein>
<keyword evidence="2" id="KW-1185">Reference proteome</keyword>
<proteinExistence type="predicted"/>
<reference evidence="1 2" key="1">
    <citation type="submission" date="2019-04" db="EMBL/GenBank/DDBJ databases">
        <title>An improved genome assembly and genetic linkage map for asparagus bean, Vigna unguiculata ssp. sesquipedialis.</title>
        <authorList>
            <person name="Xia Q."/>
            <person name="Zhang R."/>
            <person name="Dong Y."/>
        </authorList>
    </citation>
    <scope>NUCLEOTIDE SEQUENCE [LARGE SCALE GENOMIC DNA]</scope>
    <source>
        <tissue evidence="1">Leaf</tissue>
    </source>
</reference>
<evidence type="ECO:0000313" key="2">
    <source>
        <dbReference type="Proteomes" id="UP000501690"/>
    </source>
</evidence>
<accession>A0A4D6NTN7</accession>
<dbReference type="AlphaFoldDB" id="A0A4D6NTN7"/>
<dbReference type="EMBL" id="CP039355">
    <property type="protein sequence ID" value="QCE15117.1"/>
    <property type="molecule type" value="Genomic_DNA"/>
</dbReference>
<sequence>MRTLVIKGELARVKEKLRESRNRLAAHELPPGGVYCAAQLLYFGWLVSDVMAFKLVF</sequence>
<dbReference type="Proteomes" id="UP000501690">
    <property type="component" value="Linkage Group LG11"/>
</dbReference>
<gene>
    <name evidence="1" type="ORF">DEO72_LG11g2125</name>
</gene>
<name>A0A4D6NTN7_VIGUN</name>
<evidence type="ECO:0000313" key="1">
    <source>
        <dbReference type="EMBL" id="QCE15117.1"/>
    </source>
</evidence>